<accession>A0ABW7X2V1</accession>
<evidence type="ECO:0000313" key="3">
    <source>
        <dbReference type="Proteomes" id="UP001611415"/>
    </source>
</evidence>
<keyword evidence="3" id="KW-1185">Reference proteome</keyword>
<evidence type="ECO:0000256" key="1">
    <source>
        <dbReference type="SAM" id="Phobius"/>
    </source>
</evidence>
<dbReference type="Proteomes" id="UP001611415">
    <property type="component" value="Unassembled WGS sequence"/>
</dbReference>
<comment type="caution">
    <text evidence="2">The sequence shown here is derived from an EMBL/GenBank/DDBJ whole genome shotgun (WGS) entry which is preliminary data.</text>
</comment>
<organism evidence="2 3">
    <name type="scientific">Nocardia xishanensis</name>
    <dbReference type="NCBI Taxonomy" id="238964"/>
    <lineage>
        <taxon>Bacteria</taxon>
        <taxon>Bacillati</taxon>
        <taxon>Actinomycetota</taxon>
        <taxon>Actinomycetes</taxon>
        <taxon>Mycobacteriales</taxon>
        <taxon>Nocardiaceae</taxon>
        <taxon>Nocardia</taxon>
    </lineage>
</organism>
<dbReference type="EMBL" id="JBIRYO010000011">
    <property type="protein sequence ID" value="MFI2475444.1"/>
    <property type="molecule type" value="Genomic_DNA"/>
</dbReference>
<keyword evidence="1" id="KW-1133">Transmembrane helix</keyword>
<keyword evidence="1" id="KW-0812">Transmembrane</keyword>
<dbReference type="RefSeq" id="WP_364820234.1">
    <property type="nucleotide sequence ID" value="NZ_JBFAYM010000004.1"/>
</dbReference>
<name>A0ABW7X2V1_9NOCA</name>
<sequence>MRDPNDPSLTPSGAPALTAAVLTLLATALMLCFGAIPLTSANIDPDSDPFFATVFRVAWLVVVPTTALCGFGAILLLRHKEAGRVLVYVLSVSLSLGALCVVPLVGVRFAILGLLLHIVICFLTSAESTRRWVAVSRIAHRALGTAPHWPTPGARVRVAVAGIDLRPVARGVAAITSEVPASVGFR</sequence>
<feature type="transmembrane region" description="Helical" evidence="1">
    <location>
        <begin position="85"/>
        <end position="104"/>
    </location>
</feature>
<proteinExistence type="predicted"/>
<keyword evidence="1" id="KW-0472">Membrane</keyword>
<gene>
    <name evidence="2" type="ORF">ACH49W_18875</name>
</gene>
<protein>
    <submittedName>
        <fullName evidence="2">Uncharacterized protein</fullName>
    </submittedName>
</protein>
<evidence type="ECO:0000313" key="2">
    <source>
        <dbReference type="EMBL" id="MFI2475444.1"/>
    </source>
</evidence>
<reference evidence="2 3" key="1">
    <citation type="submission" date="2024-10" db="EMBL/GenBank/DDBJ databases">
        <title>The Natural Products Discovery Center: Release of the First 8490 Sequenced Strains for Exploring Actinobacteria Biosynthetic Diversity.</title>
        <authorList>
            <person name="Kalkreuter E."/>
            <person name="Kautsar S.A."/>
            <person name="Yang D."/>
            <person name="Bader C.D."/>
            <person name="Teijaro C.N."/>
            <person name="Fluegel L."/>
            <person name="Davis C.M."/>
            <person name="Simpson J.R."/>
            <person name="Lauterbach L."/>
            <person name="Steele A.D."/>
            <person name="Gui C."/>
            <person name="Meng S."/>
            <person name="Li G."/>
            <person name="Viehrig K."/>
            <person name="Ye F."/>
            <person name="Su P."/>
            <person name="Kiefer A.F."/>
            <person name="Nichols A."/>
            <person name="Cepeda A.J."/>
            <person name="Yan W."/>
            <person name="Fan B."/>
            <person name="Jiang Y."/>
            <person name="Adhikari A."/>
            <person name="Zheng C.-J."/>
            <person name="Schuster L."/>
            <person name="Cowan T.M."/>
            <person name="Smanski M.J."/>
            <person name="Chevrette M.G."/>
            <person name="De Carvalho L.P.S."/>
            <person name="Shen B."/>
        </authorList>
    </citation>
    <scope>NUCLEOTIDE SEQUENCE [LARGE SCALE GENOMIC DNA]</scope>
    <source>
        <strain evidence="2 3">NPDC019275</strain>
    </source>
</reference>
<feature type="transmembrane region" description="Helical" evidence="1">
    <location>
        <begin position="57"/>
        <end position="78"/>
    </location>
</feature>